<dbReference type="GeneID" id="19202753"/>
<organism evidence="1 2">
    <name type="scientific">Coniophora puteana (strain RWD-64-598)</name>
    <name type="common">Brown rot fungus</name>
    <dbReference type="NCBI Taxonomy" id="741705"/>
    <lineage>
        <taxon>Eukaryota</taxon>
        <taxon>Fungi</taxon>
        <taxon>Dikarya</taxon>
        <taxon>Basidiomycota</taxon>
        <taxon>Agaricomycotina</taxon>
        <taxon>Agaricomycetes</taxon>
        <taxon>Agaricomycetidae</taxon>
        <taxon>Boletales</taxon>
        <taxon>Coniophorineae</taxon>
        <taxon>Coniophoraceae</taxon>
        <taxon>Coniophora</taxon>
    </lineage>
</organism>
<evidence type="ECO:0000313" key="2">
    <source>
        <dbReference type="Proteomes" id="UP000053558"/>
    </source>
</evidence>
<dbReference type="EMBL" id="JH711575">
    <property type="protein sequence ID" value="EIW83733.1"/>
    <property type="molecule type" value="Genomic_DNA"/>
</dbReference>
<dbReference type="AlphaFoldDB" id="A0A5M3MX61"/>
<proteinExistence type="predicted"/>
<gene>
    <name evidence="1" type="ORF">CONPUDRAFT_150797</name>
</gene>
<comment type="caution">
    <text evidence="1">The sequence shown here is derived from an EMBL/GenBank/DDBJ whole genome shotgun (WGS) entry which is preliminary data.</text>
</comment>
<dbReference type="KEGG" id="cput:CONPUDRAFT_150797"/>
<reference evidence="2" key="1">
    <citation type="journal article" date="2012" name="Science">
        <title>The Paleozoic origin of enzymatic lignin decomposition reconstructed from 31 fungal genomes.</title>
        <authorList>
            <person name="Floudas D."/>
            <person name="Binder M."/>
            <person name="Riley R."/>
            <person name="Barry K."/>
            <person name="Blanchette R.A."/>
            <person name="Henrissat B."/>
            <person name="Martinez A.T."/>
            <person name="Otillar R."/>
            <person name="Spatafora J.W."/>
            <person name="Yadav J.S."/>
            <person name="Aerts A."/>
            <person name="Benoit I."/>
            <person name="Boyd A."/>
            <person name="Carlson A."/>
            <person name="Copeland A."/>
            <person name="Coutinho P.M."/>
            <person name="de Vries R.P."/>
            <person name="Ferreira P."/>
            <person name="Findley K."/>
            <person name="Foster B."/>
            <person name="Gaskell J."/>
            <person name="Glotzer D."/>
            <person name="Gorecki P."/>
            <person name="Heitman J."/>
            <person name="Hesse C."/>
            <person name="Hori C."/>
            <person name="Igarashi K."/>
            <person name="Jurgens J.A."/>
            <person name="Kallen N."/>
            <person name="Kersten P."/>
            <person name="Kohler A."/>
            <person name="Kuees U."/>
            <person name="Kumar T.K.A."/>
            <person name="Kuo A."/>
            <person name="LaButti K."/>
            <person name="Larrondo L.F."/>
            <person name="Lindquist E."/>
            <person name="Ling A."/>
            <person name="Lombard V."/>
            <person name="Lucas S."/>
            <person name="Lundell T."/>
            <person name="Martin R."/>
            <person name="McLaughlin D.J."/>
            <person name="Morgenstern I."/>
            <person name="Morin E."/>
            <person name="Murat C."/>
            <person name="Nagy L.G."/>
            <person name="Nolan M."/>
            <person name="Ohm R.A."/>
            <person name="Patyshakuliyeva A."/>
            <person name="Rokas A."/>
            <person name="Ruiz-Duenas F.J."/>
            <person name="Sabat G."/>
            <person name="Salamov A."/>
            <person name="Samejima M."/>
            <person name="Schmutz J."/>
            <person name="Slot J.C."/>
            <person name="St John F."/>
            <person name="Stenlid J."/>
            <person name="Sun H."/>
            <person name="Sun S."/>
            <person name="Syed K."/>
            <person name="Tsang A."/>
            <person name="Wiebenga A."/>
            <person name="Young D."/>
            <person name="Pisabarro A."/>
            <person name="Eastwood D.C."/>
            <person name="Martin F."/>
            <person name="Cullen D."/>
            <person name="Grigoriev I.V."/>
            <person name="Hibbett D.S."/>
        </authorList>
    </citation>
    <scope>NUCLEOTIDE SEQUENCE [LARGE SCALE GENOMIC DNA]</scope>
    <source>
        <strain evidence="2">RWD-64-598 SS2</strain>
    </source>
</reference>
<name>A0A5M3MX61_CONPW</name>
<dbReference type="RefSeq" id="XP_007765649.1">
    <property type="nucleotide sequence ID" value="XM_007767459.1"/>
</dbReference>
<dbReference type="Proteomes" id="UP000053558">
    <property type="component" value="Unassembled WGS sequence"/>
</dbReference>
<accession>A0A5M3MX61</accession>
<protein>
    <submittedName>
        <fullName evidence="1">Uncharacterized protein</fullName>
    </submittedName>
</protein>
<evidence type="ECO:0000313" key="1">
    <source>
        <dbReference type="EMBL" id="EIW83733.1"/>
    </source>
</evidence>
<keyword evidence="2" id="KW-1185">Reference proteome</keyword>
<sequence length="52" mass="5880">MEMEVEDRTKLLQTLIAVVPDSSNIPSPLCVHILFLHSDQTTDDKRTPLFAI</sequence>